<accession>A0ACB8RF31</accession>
<proteinExistence type="predicted"/>
<reference evidence="1" key="2">
    <citation type="journal article" date="2022" name="New Phytol.">
        <title>Evolutionary transition to the ectomycorrhizal habit in the genomes of a hyperdiverse lineage of mushroom-forming fungi.</title>
        <authorList>
            <person name="Looney B."/>
            <person name="Miyauchi S."/>
            <person name="Morin E."/>
            <person name="Drula E."/>
            <person name="Courty P.E."/>
            <person name="Kohler A."/>
            <person name="Kuo A."/>
            <person name="LaButti K."/>
            <person name="Pangilinan J."/>
            <person name="Lipzen A."/>
            <person name="Riley R."/>
            <person name="Andreopoulos W."/>
            <person name="He G."/>
            <person name="Johnson J."/>
            <person name="Nolan M."/>
            <person name="Tritt A."/>
            <person name="Barry K.W."/>
            <person name="Grigoriev I.V."/>
            <person name="Nagy L.G."/>
            <person name="Hibbett D."/>
            <person name="Henrissat B."/>
            <person name="Matheny P.B."/>
            <person name="Labbe J."/>
            <person name="Martin F.M."/>
        </authorList>
    </citation>
    <scope>NUCLEOTIDE SEQUENCE</scope>
    <source>
        <strain evidence="1">FP105234-sp</strain>
    </source>
</reference>
<evidence type="ECO:0000313" key="2">
    <source>
        <dbReference type="Proteomes" id="UP000814033"/>
    </source>
</evidence>
<keyword evidence="2" id="KW-1185">Reference proteome</keyword>
<protein>
    <submittedName>
        <fullName evidence="1">RCC1/BLIP-II</fullName>
    </submittedName>
</protein>
<gene>
    <name evidence="1" type="ORF">FA95DRAFT_1500240</name>
</gene>
<organism evidence="1 2">
    <name type="scientific">Auriscalpium vulgare</name>
    <dbReference type="NCBI Taxonomy" id="40419"/>
    <lineage>
        <taxon>Eukaryota</taxon>
        <taxon>Fungi</taxon>
        <taxon>Dikarya</taxon>
        <taxon>Basidiomycota</taxon>
        <taxon>Agaricomycotina</taxon>
        <taxon>Agaricomycetes</taxon>
        <taxon>Russulales</taxon>
        <taxon>Auriscalpiaceae</taxon>
        <taxon>Auriscalpium</taxon>
    </lineage>
</organism>
<dbReference type="EMBL" id="MU276074">
    <property type="protein sequence ID" value="KAI0042291.1"/>
    <property type="molecule type" value="Genomic_DNA"/>
</dbReference>
<sequence>MALESQTQTEAAADAPAPLRAHKSKIITPFIPLPAFPEPLRPAGQIFVWGTGNFGQFGMGPNLLDEFATPRRNTWVEDKIAEGVFGTESGAGVVAVAAGGMHSMFVDENGKIWSCGVNDDAALGRITKDVPDPDNPGNFLNIDILTSIPHPLQSLVDDKFRAAKIAAGDSISAAISTEGELRVWGSFRANEGSLGFASGNRLQFLPEVLLPGQHCVALAAGNNHLVVLTTQGTLYSWGAGEQGQLGRKIIERRKIHGTVPERVVLGSRTRRAVAVGAGNMHSFAVDEAGDVWGWGLNSAGQTGTGTNPADTDGIVQTPRRVQGLSAQELGDGARVVQIAGGDLHTLFLTSDGRVYACGRGDACQLGVPDAPDSVDAPVLVPFPDAHTDDPVVAVSAGTRFNAAVTRAGALYAWGEGAQGELGVKGEERVEEPTVVVRREGGSWAAVGVSCGGQHSLGLFRKRT</sequence>
<dbReference type="Proteomes" id="UP000814033">
    <property type="component" value="Unassembled WGS sequence"/>
</dbReference>
<comment type="caution">
    <text evidence="1">The sequence shown here is derived from an EMBL/GenBank/DDBJ whole genome shotgun (WGS) entry which is preliminary data.</text>
</comment>
<name>A0ACB8RF31_9AGAM</name>
<evidence type="ECO:0000313" key="1">
    <source>
        <dbReference type="EMBL" id="KAI0042291.1"/>
    </source>
</evidence>
<reference evidence="1" key="1">
    <citation type="submission" date="2021-02" db="EMBL/GenBank/DDBJ databases">
        <authorList>
            <consortium name="DOE Joint Genome Institute"/>
            <person name="Ahrendt S."/>
            <person name="Looney B.P."/>
            <person name="Miyauchi S."/>
            <person name="Morin E."/>
            <person name="Drula E."/>
            <person name="Courty P.E."/>
            <person name="Chicoki N."/>
            <person name="Fauchery L."/>
            <person name="Kohler A."/>
            <person name="Kuo A."/>
            <person name="Labutti K."/>
            <person name="Pangilinan J."/>
            <person name="Lipzen A."/>
            <person name="Riley R."/>
            <person name="Andreopoulos W."/>
            <person name="He G."/>
            <person name="Johnson J."/>
            <person name="Barry K.W."/>
            <person name="Grigoriev I.V."/>
            <person name="Nagy L."/>
            <person name="Hibbett D."/>
            <person name="Henrissat B."/>
            <person name="Matheny P.B."/>
            <person name="Labbe J."/>
            <person name="Martin F."/>
        </authorList>
    </citation>
    <scope>NUCLEOTIDE SEQUENCE</scope>
    <source>
        <strain evidence="1">FP105234-sp</strain>
    </source>
</reference>